<evidence type="ECO:0000256" key="3">
    <source>
        <dbReference type="ARBA" id="ARBA00023016"/>
    </source>
</evidence>
<gene>
    <name evidence="8" type="ORF">VFH_III210920</name>
</gene>
<evidence type="ECO:0000256" key="5">
    <source>
        <dbReference type="RuleBase" id="RU003616"/>
    </source>
</evidence>
<keyword evidence="2" id="KW-0963">Cytoplasm</keyword>
<feature type="region of interest" description="Disordered" evidence="6">
    <location>
        <begin position="155"/>
        <end position="186"/>
    </location>
</feature>
<dbReference type="AlphaFoldDB" id="A0AAV1A723"/>
<organism evidence="8 9">
    <name type="scientific">Vicia faba</name>
    <name type="common">Broad bean</name>
    <name type="synonym">Faba vulgaris</name>
    <dbReference type="NCBI Taxonomy" id="3906"/>
    <lineage>
        <taxon>Eukaryota</taxon>
        <taxon>Viridiplantae</taxon>
        <taxon>Streptophyta</taxon>
        <taxon>Embryophyta</taxon>
        <taxon>Tracheophyta</taxon>
        <taxon>Spermatophyta</taxon>
        <taxon>Magnoliopsida</taxon>
        <taxon>eudicotyledons</taxon>
        <taxon>Gunneridae</taxon>
        <taxon>Pentapetalae</taxon>
        <taxon>rosids</taxon>
        <taxon>fabids</taxon>
        <taxon>Fabales</taxon>
        <taxon>Fabaceae</taxon>
        <taxon>Papilionoideae</taxon>
        <taxon>50 kb inversion clade</taxon>
        <taxon>NPAAA clade</taxon>
        <taxon>Hologalegina</taxon>
        <taxon>IRL clade</taxon>
        <taxon>Fabeae</taxon>
        <taxon>Vicia</taxon>
    </lineage>
</organism>
<dbReference type="GO" id="GO:0005737">
    <property type="term" value="C:cytoplasm"/>
    <property type="evidence" value="ECO:0007669"/>
    <property type="project" value="UniProtKB-SubCell"/>
</dbReference>
<dbReference type="InterPro" id="IPR031107">
    <property type="entry name" value="Small_HSP"/>
</dbReference>
<dbReference type="Proteomes" id="UP001157006">
    <property type="component" value="Chromosome 3"/>
</dbReference>
<dbReference type="Gene3D" id="2.60.40.790">
    <property type="match status" value="1"/>
</dbReference>
<dbReference type="InterPro" id="IPR002068">
    <property type="entry name" value="A-crystallin/Hsp20_dom"/>
</dbReference>
<dbReference type="InterPro" id="IPR008978">
    <property type="entry name" value="HSP20-like_chaperone"/>
</dbReference>
<feature type="domain" description="SHSP" evidence="7">
    <location>
        <begin position="44"/>
        <end position="161"/>
    </location>
</feature>
<dbReference type="EMBL" id="OX451738">
    <property type="protein sequence ID" value="CAI8606041.1"/>
    <property type="molecule type" value="Genomic_DNA"/>
</dbReference>
<proteinExistence type="inferred from homology"/>
<comment type="subcellular location">
    <subcellularLocation>
        <location evidence="1">Cytoplasm</location>
    </subcellularLocation>
</comment>
<dbReference type="GO" id="GO:0006950">
    <property type="term" value="P:response to stress"/>
    <property type="evidence" value="ECO:0007669"/>
    <property type="project" value="UniProtKB-ARBA"/>
</dbReference>
<evidence type="ECO:0000256" key="1">
    <source>
        <dbReference type="ARBA" id="ARBA00004496"/>
    </source>
</evidence>
<dbReference type="PANTHER" id="PTHR11527">
    <property type="entry name" value="HEAT-SHOCK PROTEIN 20 FAMILY MEMBER"/>
    <property type="match status" value="1"/>
</dbReference>
<dbReference type="Pfam" id="PF00011">
    <property type="entry name" value="HSP20"/>
    <property type="match status" value="1"/>
</dbReference>
<evidence type="ECO:0000256" key="4">
    <source>
        <dbReference type="PROSITE-ProRule" id="PRU00285"/>
    </source>
</evidence>
<evidence type="ECO:0000259" key="7">
    <source>
        <dbReference type="PROSITE" id="PS01031"/>
    </source>
</evidence>
<comment type="similarity">
    <text evidence="4 5">Belongs to the small heat shock protein (HSP20) family.</text>
</comment>
<evidence type="ECO:0000313" key="8">
    <source>
        <dbReference type="EMBL" id="CAI8606041.1"/>
    </source>
</evidence>
<evidence type="ECO:0000313" key="9">
    <source>
        <dbReference type="Proteomes" id="UP001157006"/>
    </source>
</evidence>
<evidence type="ECO:0000256" key="6">
    <source>
        <dbReference type="SAM" id="MobiDB-lite"/>
    </source>
</evidence>
<feature type="compositionally biased region" description="Basic and acidic residues" evidence="6">
    <location>
        <begin position="170"/>
        <end position="180"/>
    </location>
</feature>
<protein>
    <recommendedName>
        <fullName evidence="7">SHSP domain-containing protein</fullName>
    </recommendedName>
</protein>
<keyword evidence="9" id="KW-1185">Reference proteome</keyword>
<name>A0AAV1A723_VICFA</name>
<reference evidence="8 9" key="1">
    <citation type="submission" date="2023-01" db="EMBL/GenBank/DDBJ databases">
        <authorList>
            <person name="Kreplak J."/>
        </authorList>
    </citation>
    <scope>NUCLEOTIDE SEQUENCE [LARGE SCALE GENOMIC DNA]</scope>
</reference>
<dbReference type="SUPFAM" id="SSF49764">
    <property type="entry name" value="HSP20-like chaperones"/>
    <property type="match status" value="1"/>
</dbReference>
<dbReference type="FunFam" id="2.60.40.790:FF:000010">
    <property type="entry name" value="17.3 kDa class II heat shock protein-like"/>
    <property type="match status" value="1"/>
</dbReference>
<accession>A0AAV1A723</accession>
<sequence>MDFRLVGLDASVLHALHQMMGLSDGNSSDKSLSHNAPTRSYVRDAKAMAATPADVKEYPNSYVFVIDMSGLKSGDIKVQVEDDNVLVISGERKMGEEKEGANYLRIERRFGKFMRKFVLLILTLFRLPTLAQSADKGPDPSSSSGNAHNQYITKHARPHTTSATPVVALDEQRPRPRELQLESSSSTLPVGQILSTMTVMESSKLRKDRVFVLPHSSQSTT</sequence>
<dbReference type="PROSITE" id="PS01031">
    <property type="entry name" value="SHSP"/>
    <property type="match status" value="1"/>
</dbReference>
<keyword evidence="3" id="KW-0346">Stress response</keyword>
<evidence type="ECO:0000256" key="2">
    <source>
        <dbReference type="ARBA" id="ARBA00022490"/>
    </source>
</evidence>